<evidence type="ECO:0000313" key="2">
    <source>
        <dbReference type="EMBL" id="GAG85652.1"/>
    </source>
</evidence>
<organism evidence="2">
    <name type="scientific">marine sediment metagenome</name>
    <dbReference type="NCBI Taxonomy" id="412755"/>
    <lineage>
        <taxon>unclassified sequences</taxon>
        <taxon>metagenomes</taxon>
        <taxon>ecological metagenomes</taxon>
    </lineage>
</organism>
<name>X1BWZ1_9ZZZZ</name>
<evidence type="ECO:0000256" key="1">
    <source>
        <dbReference type="SAM" id="MobiDB-lite"/>
    </source>
</evidence>
<reference evidence="2" key="1">
    <citation type="journal article" date="2014" name="Front. Microbiol.">
        <title>High frequency of phylogenetically diverse reductive dehalogenase-homologous genes in deep subseafloor sedimentary metagenomes.</title>
        <authorList>
            <person name="Kawai M."/>
            <person name="Futagami T."/>
            <person name="Toyoda A."/>
            <person name="Takaki Y."/>
            <person name="Nishi S."/>
            <person name="Hori S."/>
            <person name="Arai W."/>
            <person name="Tsubouchi T."/>
            <person name="Morono Y."/>
            <person name="Uchiyama I."/>
            <person name="Ito T."/>
            <person name="Fujiyama A."/>
            <person name="Inagaki F."/>
            <person name="Takami H."/>
        </authorList>
    </citation>
    <scope>NUCLEOTIDE SEQUENCE</scope>
    <source>
        <strain evidence="2">Expedition CK06-06</strain>
    </source>
</reference>
<proteinExistence type="predicted"/>
<dbReference type="AlphaFoldDB" id="X1BWZ1"/>
<feature type="non-terminal residue" evidence="2">
    <location>
        <position position="69"/>
    </location>
</feature>
<dbReference type="EMBL" id="BART01011480">
    <property type="protein sequence ID" value="GAG85652.1"/>
    <property type="molecule type" value="Genomic_DNA"/>
</dbReference>
<accession>X1BWZ1</accession>
<sequence length="69" mass="7817">MTDILYAYGSRIPNVDWWAMYGEASRCYLNSSNRIMSTLEVAAADNHRSPETPGWHTLDIGDEGTYDTE</sequence>
<feature type="region of interest" description="Disordered" evidence="1">
    <location>
        <begin position="47"/>
        <end position="69"/>
    </location>
</feature>
<protein>
    <submittedName>
        <fullName evidence="2">Uncharacterized protein</fullName>
    </submittedName>
</protein>
<feature type="compositionally biased region" description="Acidic residues" evidence="1">
    <location>
        <begin position="60"/>
        <end position="69"/>
    </location>
</feature>
<comment type="caution">
    <text evidence="2">The sequence shown here is derived from an EMBL/GenBank/DDBJ whole genome shotgun (WGS) entry which is preliminary data.</text>
</comment>
<gene>
    <name evidence="2" type="ORF">S01H4_24446</name>
</gene>